<feature type="transmembrane region" description="Helical" evidence="1">
    <location>
        <begin position="12"/>
        <end position="32"/>
    </location>
</feature>
<dbReference type="AlphaFoldDB" id="A0A381Y2E0"/>
<dbReference type="Pfam" id="PF20337">
    <property type="entry name" value="DUF6632"/>
    <property type="match status" value="1"/>
</dbReference>
<evidence type="ECO:0000256" key="1">
    <source>
        <dbReference type="SAM" id="Phobius"/>
    </source>
</evidence>
<organism evidence="2">
    <name type="scientific">marine metagenome</name>
    <dbReference type="NCBI Taxonomy" id="408172"/>
    <lineage>
        <taxon>unclassified sequences</taxon>
        <taxon>metagenomes</taxon>
        <taxon>ecological metagenomes</taxon>
    </lineage>
</organism>
<feature type="transmembrane region" description="Helical" evidence="1">
    <location>
        <begin position="99"/>
        <end position="119"/>
    </location>
</feature>
<reference evidence="2" key="1">
    <citation type="submission" date="2018-05" db="EMBL/GenBank/DDBJ databases">
        <authorList>
            <person name="Lanie J.A."/>
            <person name="Ng W.-L."/>
            <person name="Kazmierczak K.M."/>
            <person name="Andrzejewski T.M."/>
            <person name="Davidsen T.M."/>
            <person name="Wayne K.J."/>
            <person name="Tettelin H."/>
            <person name="Glass J.I."/>
            <person name="Rusch D."/>
            <person name="Podicherti R."/>
            <person name="Tsui H.-C.T."/>
            <person name="Winkler M.E."/>
        </authorList>
    </citation>
    <scope>NUCLEOTIDE SEQUENCE</scope>
</reference>
<feature type="transmembrane region" description="Helical" evidence="1">
    <location>
        <begin position="44"/>
        <end position="61"/>
    </location>
</feature>
<evidence type="ECO:0000313" key="2">
    <source>
        <dbReference type="EMBL" id="SVA70577.1"/>
    </source>
</evidence>
<name>A0A381Y2E0_9ZZZZ</name>
<protein>
    <submittedName>
        <fullName evidence="2">Uncharacterized protein</fullName>
    </submittedName>
</protein>
<accession>A0A381Y2E0</accession>
<keyword evidence="1" id="KW-0472">Membrane</keyword>
<proteinExistence type="predicted"/>
<keyword evidence="1" id="KW-0812">Transmembrane</keyword>
<gene>
    <name evidence="2" type="ORF">METZ01_LOCUS123431</name>
</gene>
<dbReference type="InterPro" id="IPR046572">
    <property type="entry name" value="DUF6632"/>
</dbReference>
<keyword evidence="1" id="KW-1133">Transmembrane helix</keyword>
<feature type="transmembrane region" description="Helical" evidence="1">
    <location>
        <begin position="73"/>
        <end position="93"/>
    </location>
</feature>
<dbReference type="EMBL" id="UINC01017073">
    <property type="protein sequence ID" value="SVA70577.1"/>
    <property type="molecule type" value="Genomic_DNA"/>
</dbReference>
<sequence length="133" mass="14444">MPDKVQQPLSTFLLVFGLVFIFGVWPLMMFWPSGWQWQPNQAEYEQMIIGVYATLGVFLVLASRDPARHRSLILFTAWSSLAHSGIMAVQAIQDAAERGHLIGDVPVLAIVGIVLIVLAPKSGETAVSGEGPG</sequence>